<dbReference type="GO" id="GO:0019843">
    <property type="term" value="F:rRNA binding"/>
    <property type="evidence" value="ECO:0007669"/>
    <property type="project" value="UniProtKB-UniRule"/>
</dbReference>
<evidence type="ECO:0000256" key="1">
    <source>
        <dbReference type="ARBA" id="ARBA00022555"/>
    </source>
</evidence>
<dbReference type="GO" id="GO:1990112">
    <property type="term" value="C:RQC complex"/>
    <property type="evidence" value="ECO:0007669"/>
    <property type="project" value="TreeGrafter"/>
</dbReference>
<dbReference type="GO" id="GO:0000049">
    <property type="term" value="F:tRNA binding"/>
    <property type="evidence" value="ECO:0007669"/>
    <property type="project" value="UniProtKB-UniRule"/>
</dbReference>
<evidence type="ECO:0000256" key="5">
    <source>
        <dbReference type="HAMAP-Rule" id="MF_00844"/>
    </source>
</evidence>
<evidence type="ECO:0000256" key="2">
    <source>
        <dbReference type="ARBA" id="ARBA00022730"/>
    </source>
</evidence>
<evidence type="ECO:0000313" key="7">
    <source>
        <dbReference type="EMBL" id="MST68013.1"/>
    </source>
</evidence>
<dbReference type="InterPro" id="IPR051608">
    <property type="entry name" value="RQC_Subunit_NEMF"/>
</dbReference>
<dbReference type="GO" id="GO:0043023">
    <property type="term" value="F:ribosomal large subunit binding"/>
    <property type="evidence" value="ECO:0007669"/>
    <property type="project" value="UniProtKB-UniRule"/>
</dbReference>
<dbReference type="Pfam" id="PF05833">
    <property type="entry name" value="NFACT_N"/>
    <property type="match status" value="1"/>
</dbReference>
<comment type="caution">
    <text evidence="7">The sequence shown here is derived from an EMBL/GenBank/DDBJ whole genome shotgun (WGS) entry which is preliminary data.</text>
</comment>
<dbReference type="Gene3D" id="2.30.310.10">
    <property type="entry name" value="ibrinogen binding protein from staphylococcus aureus domain"/>
    <property type="match status" value="1"/>
</dbReference>
<comment type="similarity">
    <text evidence="5">Belongs to the NEMF family.</text>
</comment>
<organism evidence="7">
    <name type="scientific">Baileyella intestinalis</name>
    <dbReference type="NCBI Taxonomy" id="2606709"/>
    <lineage>
        <taxon>Bacteria</taxon>
        <taxon>Bacillati</taxon>
        <taxon>Bacillota</taxon>
        <taxon>Clostridia</taxon>
        <taxon>Peptostreptococcales</taxon>
        <taxon>Anaerovoracaceae</taxon>
        <taxon>Baileyella</taxon>
    </lineage>
</organism>
<dbReference type="InterPro" id="IPR008532">
    <property type="entry name" value="NFACT_RNA-bd"/>
</dbReference>
<sequence length="569" mass="64209">MAFDGIFTMGMAGELSRILTTGKIDKIYQPSPEDLILQVHTRNGNYRLIGSCGSQSARVCLTNEKYRNPVTPPNFCMLLRKYIQGARIMDVHQKDSERILEIDLEAQTEMGFDVSRRLIFEIMGKHSNICLIDLESGKILDCIKHISIDVNRYRQLLPGIVYKYPPAQEKIPFRQWAEDPSLVPMPDQVNSRYLLDHIGGISPAMARELAAAPSPVSEINQIIQRAQSDHPEAVVYVDEKSGPREFHLCPLGEYSGLEEKIFPDLSSAAEYYFSHRASSNMVKQKSVPLQRTVKAALDKAQLKKQRLEEDLLRARNSQKYRLYGELITANLHNIKQGSETAQVINYYTNEPVTIPLSPKLSPSRNAQHYFKKYSKAHTAIHEKQSQLEETDSDIQYLNSVLLNIQRADSEEQLDQIREELTETGYVRARKKAGIKRPKAKMAPLKYQLPSGETILVGRNNKENDWLTTKHASKNDLWFHTKDIPGSHVILPLEPGQTADDVPAETIYAAASAAAWHSKARESENVAVDFVPVRHVKKPAGAKPGMVIFTHNTTVYVNPKLPDTTDTKAD</sequence>
<keyword evidence="1 5" id="KW-0820">tRNA-binding</keyword>
<proteinExistence type="inferred from homology"/>
<keyword evidence="3 5" id="KW-0694">RNA-binding</keyword>
<evidence type="ECO:0000259" key="6">
    <source>
        <dbReference type="Pfam" id="PF05670"/>
    </source>
</evidence>
<comment type="function">
    <text evidence="5">Key component of the ribosome quality control system (RQC), a ribosome-associated complex that mediates the extraction of incompletely synthesized nascent chains from stalled ribosomes and their subsequent degradation. RqcH recruits Ala-charged tRNA, and with RqcP directs the elongation of stalled nascent chains on 50S ribosomal subunits, leading to non-templated C-terminal alanine extensions (Ala tail). The Ala tail promotes nascent chain degradation. May add between 1 and at least 8 Ala residues. Binds to stalled 50S ribosomal subunits.</text>
</comment>
<dbReference type="FunFam" id="2.30.310.10:FF:000004">
    <property type="entry name" value="Fibronectin-binding protein A"/>
    <property type="match status" value="1"/>
</dbReference>
<dbReference type="AlphaFoldDB" id="A0A6A8M5C4"/>
<dbReference type="PANTHER" id="PTHR15239">
    <property type="entry name" value="NUCLEAR EXPORT MEDIATOR FACTOR NEMF"/>
    <property type="match status" value="1"/>
</dbReference>
<protein>
    <recommendedName>
        <fullName evidence="5">Rqc2 homolog RqcH</fullName>
        <shortName evidence="5">RqcH</shortName>
    </recommendedName>
</protein>
<dbReference type="HAMAP" id="MF_00844_B">
    <property type="entry name" value="RqcH_B"/>
    <property type="match status" value="1"/>
</dbReference>
<dbReference type="InterPro" id="IPR043682">
    <property type="entry name" value="RqcH_bacterial"/>
</dbReference>
<comment type="subunit">
    <text evidence="5">Associates with stalled 50S ribosomal subunits. Binds to RqcP.</text>
</comment>
<reference evidence="7" key="1">
    <citation type="submission" date="2019-09" db="EMBL/GenBank/DDBJ databases">
        <title>In-depth cultivation of the pig gut microbiome towards novel bacterial diversity and tailored functional studies.</title>
        <authorList>
            <person name="Wylensek D."/>
            <person name="Hitch T.C.A."/>
            <person name="Clavel T."/>
        </authorList>
    </citation>
    <scope>NUCLEOTIDE SEQUENCE</scope>
    <source>
        <strain evidence="7">RF-744-FAT-WT-3</strain>
    </source>
</reference>
<dbReference type="Pfam" id="PF05670">
    <property type="entry name" value="NFACT-R_1"/>
    <property type="match status" value="1"/>
</dbReference>
<dbReference type="EMBL" id="VUNB01000001">
    <property type="protein sequence ID" value="MST68013.1"/>
    <property type="molecule type" value="Genomic_DNA"/>
</dbReference>
<dbReference type="GO" id="GO:0072344">
    <property type="term" value="P:rescue of stalled ribosome"/>
    <property type="evidence" value="ECO:0007669"/>
    <property type="project" value="UniProtKB-UniRule"/>
</dbReference>
<evidence type="ECO:0000256" key="4">
    <source>
        <dbReference type="ARBA" id="ARBA00022917"/>
    </source>
</evidence>
<accession>A0A6A8M5C4</accession>
<gene>
    <name evidence="5" type="primary">rqcH</name>
    <name evidence="7" type="ORF">FYJ66_00090</name>
</gene>
<dbReference type="PANTHER" id="PTHR15239:SF6">
    <property type="entry name" value="RIBOSOME QUALITY CONTROL COMPLEX SUBUNIT NEMF"/>
    <property type="match status" value="1"/>
</dbReference>
<evidence type="ECO:0000256" key="3">
    <source>
        <dbReference type="ARBA" id="ARBA00022884"/>
    </source>
</evidence>
<keyword evidence="4 5" id="KW-0648">Protein biosynthesis</keyword>
<dbReference type="RefSeq" id="WP_154571495.1">
    <property type="nucleotide sequence ID" value="NZ_VUNB01000001.1"/>
</dbReference>
<name>A0A6A8M5C4_9FIRM</name>
<keyword evidence="5" id="KW-0175">Coiled coil</keyword>
<feature type="coiled-coil region" evidence="5">
    <location>
        <begin position="290"/>
        <end position="317"/>
    </location>
</feature>
<keyword evidence="2 5" id="KW-0699">rRNA-binding</keyword>
<feature type="domain" description="NFACT RNA-binding" evidence="6">
    <location>
        <begin position="451"/>
        <end position="547"/>
    </location>
</feature>